<reference evidence="2" key="2">
    <citation type="journal article" date="2020" name="Nat. Commun.">
        <title>Large-scale genome sequencing of mycorrhizal fungi provides insights into the early evolution of symbiotic traits.</title>
        <authorList>
            <person name="Miyauchi S."/>
            <person name="Kiss E."/>
            <person name="Kuo A."/>
            <person name="Drula E."/>
            <person name="Kohler A."/>
            <person name="Sanchez-Garcia M."/>
            <person name="Morin E."/>
            <person name="Andreopoulos B."/>
            <person name="Barry K.W."/>
            <person name="Bonito G."/>
            <person name="Buee M."/>
            <person name="Carver A."/>
            <person name="Chen C."/>
            <person name="Cichocki N."/>
            <person name="Clum A."/>
            <person name="Culley D."/>
            <person name="Crous P.W."/>
            <person name="Fauchery L."/>
            <person name="Girlanda M."/>
            <person name="Hayes R.D."/>
            <person name="Keri Z."/>
            <person name="LaButti K."/>
            <person name="Lipzen A."/>
            <person name="Lombard V."/>
            <person name="Magnuson J."/>
            <person name="Maillard F."/>
            <person name="Murat C."/>
            <person name="Nolan M."/>
            <person name="Ohm R.A."/>
            <person name="Pangilinan J."/>
            <person name="Pereira M.F."/>
            <person name="Perotto S."/>
            <person name="Peter M."/>
            <person name="Pfister S."/>
            <person name="Riley R."/>
            <person name="Sitrit Y."/>
            <person name="Stielow J.B."/>
            <person name="Szollosi G."/>
            <person name="Zifcakova L."/>
            <person name="Stursova M."/>
            <person name="Spatafora J.W."/>
            <person name="Tedersoo L."/>
            <person name="Vaario L.M."/>
            <person name="Yamada A."/>
            <person name="Yan M."/>
            <person name="Wang P."/>
            <person name="Xu J."/>
            <person name="Bruns T."/>
            <person name="Baldrian P."/>
            <person name="Vilgalys R."/>
            <person name="Dunand C."/>
            <person name="Henrissat B."/>
            <person name="Grigoriev I.V."/>
            <person name="Hibbett D."/>
            <person name="Nagy L.G."/>
            <person name="Martin F.M."/>
        </authorList>
    </citation>
    <scope>NUCLEOTIDE SEQUENCE</scope>
    <source>
        <strain evidence="2">BED1</strain>
    </source>
</reference>
<feature type="compositionally biased region" description="Polar residues" evidence="1">
    <location>
        <begin position="123"/>
        <end position="134"/>
    </location>
</feature>
<name>A0AAD4BF91_BOLED</name>
<comment type="caution">
    <text evidence="2">The sequence shown here is derived from an EMBL/GenBank/DDBJ whole genome shotgun (WGS) entry which is preliminary data.</text>
</comment>
<evidence type="ECO:0000313" key="3">
    <source>
        <dbReference type="Proteomes" id="UP001194468"/>
    </source>
</evidence>
<evidence type="ECO:0000313" key="2">
    <source>
        <dbReference type="EMBL" id="KAF8425739.1"/>
    </source>
</evidence>
<dbReference type="EMBL" id="WHUW01000093">
    <property type="protein sequence ID" value="KAF8425739.1"/>
    <property type="molecule type" value="Genomic_DNA"/>
</dbReference>
<keyword evidence="3" id="KW-1185">Reference proteome</keyword>
<protein>
    <submittedName>
        <fullName evidence="2">Uncharacterized protein</fullName>
    </submittedName>
</protein>
<proteinExistence type="predicted"/>
<accession>A0AAD4BF91</accession>
<organism evidence="2 3">
    <name type="scientific">Boletus edulis BED1</name>
    <dbReference type="NCBI Taxonomy" id="1328754"/>
    <lineage>
        <taxon>Eukaryota</taxon>
        <taxon>Fungi</taxon>
        <taxon>Dikarya</taxon>
        <taxon>Basidiomycota</taxon>
        <taxon>Agaricomycotina</taxon>
        <taxon>Agaricomycetes</taxon>
        <taxon>Agaricomycetidae</taxon>
        <taxon>Boletales</taxon>
        <taxon>Boletineae</taxon>
        <taxon>Boletaceae</taxon>
        <taxon>Boletoideae</taxon>
        <taxon>Boletus</taxon>
    </lineage>
</organism>
<reference evidence="2" key="1">
    <citation type="submission" date="2019-10" db="EMBL/GenBank/DDBJ databases">
        <authorList>
            <consortium name="DOE Joint Genome Institute"/>
            <person name="Kuo A."/>
            <person name="Miyauchi S."/>
            <person name="Kiss E."/>
            <person name="Drula E."/>
            <person name="Kohler A."/>
            <person name="Sanchez-Garcia M."/>
            <person name="Andreopoulos B."/>
            <person name="Barry K.W."/>
            <person name="Bonito G."/>
            <person name="Buee M."/>
            <person name="Carver A."/>
            <person name="Chen C."/>
            <person name="Cichocki N."/>
            <person name="Clum A."/>
            <person name="Culley D."/>
            <person name="Crous P.W."/>
            <person name="Fauchery L."/>
            <person name="Girlanda M."/>
            <person name="Hayes R."/>
            <person name="Keri Z."/>
            <person name="LaButti K."/>
            <person name="Lipzen A."/>
            <person name="Lombard V."/>
            <person name="Magnuson J."/>
            <person name="Maillard F."/>
            <person name="Morin E."/>
            <person name="Murat C."/>
            <person name="Nolan M."/>
            <person name="Ohm R."/>
            <person name="Pangilinan J."/>
            <person name="Pereira M."/>
            <person name="Perotto S."/>
            <person name="Peter M."/>
            <person name="Riley R."/>
            <person name="Sitrit Y."/>
            <person name="Stielow B."/>
            <person name="Szollosi G."/>
            <person name="Zifcakova L."/>
            <person name="Stursova M."/>
            <person name="Spatafora J.W."/>
            <person name="Tedersoo L."/>
            <person name="Vaario L.-M."/>
            <person name="Yamada A."/>
            <person name="Yan M."/>
            <person name="Wang P."/>
            <person name="Xu J."/>
            <person name="Bruns T."/>
            <person name="Baldrian P."/>
            <person name="Vilgalys R."/>
            <person name="Henrissat B."/>
            <person name="Grigoriev I.V."/>
            <person name="Hibbett D."/>
            <person name="Nagy L.G."/>
            <person name="Martin F.M."/>
        </authorList>
    </citation>
    <scope>NUCLEOTIDE SEQUENCE</scope>
    <source>
        <strain evidence="2">BED1</strain>
    </source>
</reference>
<sequence>MRVCCGYRRIIIHRSHTRREDKEICTPYGHRLLPMHHSFRQHVTDKQRRFGNDLSGAGHAHEAAHKILEKPVVEARMTQVVVVVVEHTGQGAVKCCLIDGLGPRLHHRTDRRRHGTQPLANYASPSPSKFTTAPTVAGHYHHGHIQASQLAQ</sequence>
<gene>
    <name evidence="2" type="ORF">L210DRAFT_3509256</name>
</gene>
<dbReference type="AlphaFoldDB" id="A0AAD4BF91"/>
<evidence type="ECO:0000256" key="1">
    <source>
        <dbReference type="SAM" id="MobiDB-lite"/>
    </source>
</evidence>
<feature type="region of interest" description="Disordered" evidence="1">
    <location>
        <begin position="107"/>
        <end position="135"/>
    </location>
</feature>
<dbReference type="Proteomes" id="UP001194468">
    <property type="component" value="Unassembled WGS sequence"/>
</dbReference>